<dbReference type="SUPFAM" id="SSF47090">
    <property type="entry name" value="PGBD-like"/>
    <property type="match status" value="1"/>
</dbReference>
<gene>
    <name evidence="3" type="ORF">CUD01_12690</name>
</gene>
<dbReference type="InterPro" id="IPR002477">
    <property type="entry name" value="Peptidoglycan-bd-like"/>
</dbReference>
<reference evidence="3 4" key="1">
    <citation type="submission" date="2019-06" db="EMBL/GenBank/DDBJ databases">
        <title>Whole genome shotgun sequence of Cellulomonas uda NBRC 3747.</title>
        <authorList>
            <person name="Hosoyama A."/>
            <person name="Uohara A."/>
            <person name="Ohji S."/>
            <person name="Ichikawa N."/>
        </authorList>
    </citation>
    <scope>NUCLEOTIDE SEQUENCE [LARGE SCALE GENOMIC DNA]</scope>
    <source>
        <strain evidence="3 4">NBRC 3747</strain>
    </source>
</reference>
<comment type="caution">
    <text evidence="3">The sequence shown here is derived from an EMBL/GenBank/DDBJ whole genome shotgun (WGS) entry which is preliminary data.</text>
</comment>
<sequence>MNDRHSRSRWLWLWAAAAVAAVVVAFVLGAQVRSPWEVAVANSHANPLVTATVEERTLVVEGQDVTGTVTLGRTQDVPAPGGEGVRAVVTATPVAAGDGVAPGVVLVEVSGRPVIGWELPFPMYRDLRGGARGPDVRAVQQALLAAGHYSGAVDGVYGPATALAVVALYRAAGAEPPEVPADAVAAARAADQAVADARAALPTGDEGDGRDEGADDGRSAQQALAEARRAAAEAHTAALAPLPAAETFDLDGAEVTLVRVSRVGTVVEPGGPVAQVRSGTATVTARVGLGASDAYTVGASVTVSAQVGGATTAATVTSVGEFVAEATQEGAPPGYDVTIELPEDAGLEDGTGVVVQAAEGDEAEGLAVPLVAVREDSSGTFVLRLPPGLEDPREQDAERVAVTVTTTGDGYALVADTDLATGDVVVVATRP</sequence>
<evidence type="ECO:0000313" key="4">
    <source>
        <dbReference type="Proteomes" id="UP000315842"/>
    </source>
</evidence>
<keyword evidence="4" id="KW-1185">Reference proteome</keyword>
<protein>
    <recommendedName>
        <fullName evidence="2">Peptidoglycan binding-like domain-containing protein</fullName>
    </recommendedName>
</protein>
<dbReference type="RefSeq" id="WP_141319640.1">
    <property type="nucleotide sequence ID" value="NZ_BJLP01000017.1"/>
</dbReference>
<dbReference type="InterPro" id="IPR036365">
    <property type="entry name" value="PGBD-like_sf"/>
</dbReference>
<evidence type="ECO:0000313" key="3">
    <source>
        <dbReference type="EMBL" id="GEA80825.1"/>
    </source>
</evidence>
<dbReference type="AlphaFoldDB" id="A0A4Y3KCT6"/>
<feature type="domain" description="Peptidoglycan binding-like" evidence="2">
    <location>
        <begin position="132"/>
        <end position="167"/>
    </location>
</feature>
<proteinExistence type="predicted"/>
<feature type="region of interest" description="Disordered" evidence="1">
    <location>
        <begin position="200"/>
        <end position="227"/>
    </location>
</feature>
<dbReference type="Gene3D" id="1.10.101.10">
    <property type="entry name" value="PGBD-like superfamily/PGBD"/>
    <property type="match status" value="1"/>
</dbReference>
<evidence type="ECO:0000259" key="2">
    <source>
        <dbReference type="Pfam" id="PF01471"/>
    </source>
</evidence>
<evidence type="ECO:0000256" key="1">
    <source>
        <dbReference type="SAM" id="MobiDB-lite"/>
    </source>
</evidence>
<name>A0A4Y3KCT6_CELUD</name>
<dbReference type="Pfam" id="PF01471">
    <property type="entry name" value="PG_binding_1"/>
    <property type="match status" value="1"/>
</dbReference>
<accession>A0A4Y3KCT6</accession>
<dbReference type="InterPro" id="IPR036366">
    <property type="entry name" value="PGBDSf"/>
</dbReference>
<dbReference type="EMBL" id="BJLP01000017">
    <property type="protein sequence ID" value="GEA80825.1"/>
    <property type="molecule type" value="Genomic_DNA"/>
</dbReference>
<dbReference type="Proteomes" id="UP000315842">
    <property type="component" value="Unassembled WGS sequence"/>
</dbReference>
<organism evidence="3 4">
    <name type="scientific">Cellulomonas uda</name>
    <dbReference type="NCBI Taxonomy" id="1714"/>
    <lineage>
        <taxon>Bacteria</taxon>
        <taxon>Bacillati</taxon>
        <taxon>Actinomycetota</taxon>
        <taxon>Actinomycetes</taxon>
        <taxon>Micrococcales</taxon>
        <taxon>Cellulomonadaceae</taxon>
        <taxon>Cellulomonas</taxon>
    </lineage>
</organism>